<dbReference type="InterPro" id="IPR000626">
    <property type="entry name" value="Ubiquitin-like_dom"/>
</dbReference>
<keyword evidence="3" id="KW-1185">Reference proteome</keyword>
<dbReference type="OrthoDB" id="4067208at2759"/>
<dbReference type="CDD" id="cd17039">
    <property type="entry name" value="Ubl_ubiquitin_like"/>
    <property type="match status" value="1"/>
</dbReference>
<dbReference type="SUPFAM" id="SSF54236">
    <property type="entry name" value="Ubiquitin-like"/>
    <property type="match status" value="1"/>
</dbReference>
<proteinExistence type="predicted"/>
<evidence type="ECO:0000313" key="2">
    <source>
        <dbReference type="EMBL" id="KAG5418579.1"/>
    </source>
</evidence>
<reference evidence="2 3" key="1">
    <citation type="submission" date="2020-12" db="EMBL/GenBank/DDBJ databases">
        <title>Effect of drift, selection, and recombination on the evolution of hybrid genomes in Candida yeast pathogens.</title>
        <authorList>
            <person name="Mixao V."/>
            <person name="Ksiezopolska E."/>
            <person name="Saus E."/>
            <person name="Boekhout T."/>
            <person name="Gacser A."/>
            <person name="Gabaldon T."/>
        </authorList>
    </citation>
    <scope>NUCLEOTIDE SEQUENCE [LARGE SCALE GENOMIC DNA]</scope>
    <source>
        <strain evidence="2 3">BP57</strain>
    </source>
</reference>
<dbReference type="Proteomes" id="UP000669133">
    <property type="component" value="Unassembled WGS sequence"/>
</dbReference>
<dbReference type="GeneID" id="93652736"/>
<dbReference type="InterPro" id="IPR029071">
    <property type="entry name" value="Ubiquitin-like_domsf"/>
</dbReference>
<gene>
    <name evidence="2" type="ORF">I9W82_004107</name>
</gene>
<dbReference type="RefSeq" id="XP_067547695.1">
    <property type="nucleotide sequence ID" value="XM_067693145.1"/>
</dbReference>
<organism evidence="2 3">
    <name type="scientific">Candida metapsilosis</name>
    <dbReference type="NCBI Taxonomy" id="273372"/>
    <lineage>
        <taxon>Eukaryota</taxon>
        <taxon>Fungi</taxon>
        <taxon>Dikarya</taxon>
        <taxon>Ascomycota</taxon>
        <taxon>Saccharomycotina</taxon>
        <taxon>Pichiomycetes</taxon>
        <taxon>Debaryomycetaceae</taxon>
        <taxon>Candida/Lodderomyces clade</taxon>
        <taxon>Candida</taxon>
    </lineage>
</organism>
<dbReference type="PROSITE" id="PS50053">
    <property type="entry name" value="UBIQUITIN_2"/>
    <property type="match status" value="1"/>
</dbReference>
<dbReference type="EMBL" id="JAEOAQ010000005">
    <property type="protein sequence ID" value="KAG5418579.1"/>
    <property type="molecule type" value="Genomic_DNA"/>
</dbReference>
<name>A0A8H8DAB6_9ASCO</name>
<comment type="caution">
    <text evidence="2">The sequence shown here is derived from an EMBL/GenBank/DDBJ whole genome shotgun (WGS) entry which is preliminary data.</text>
</comment>
<accession>A0A8H8DAB6</accession>
<sequence length="211" mass="23293">MATQTSAVDTPNTEKQFVQTYIQLMGLSENSSPNQFYSTHDYDKLQSLGPSLPKFTYKFPTSAGHKAEGASTIKLKFKSIKPPYKISYEFDASTSSTIYKIKSRLVEEVDSLRSAGVTPKDVKLMLKSKVVQDTSTLATLAGENTELSFNCIISPPKQVNAPSSKLDNEPEVEIPTTLSSSALEQIHKIINQDIANSTKADEIFQRFKSSI</sequence>
<evidence type="ECO:0000259" key="1">
    <source>
        <dbReference type="PROSITE" id="PS50053"/>
    </source>
</evidence>
<evidence type="ECO:0000313" key="3">
    <source>
        <dbReference type="Proteomes" id="UP000669133"/>
    </source>
</evidence>
<feature type="domain" description="Ubiquitin-like" evidence="1">
    <location>
        <begin position="73"/>
        <end position="140"/>
    </location>
</feature>
<dbReference type="AlphaFoldDB" id="A0A8H8DAB6"/>
<dbReference type="Gene3D" id="3.10.20.90">
    <property type="entry name" value="Phosphatidylinositol 3-kinase Catalytic Subunit, Chain A, domain 1"/>
    <property type="match status" value="1"/>
</dbReference>
<protein>
    <recommendedName>
        <fullName evidence="1">Ubiquitin-like domain-containing protein</fullName>
    </recommendedName>
</protein>